<protein>
    <submittedName>
        <fullName evidence="1">Uncharacterized protein</fullName>
    </submittedName>
</protein>
<proteinExistence type="predicted"/>
<keyword evidence="2" id="KW-1185">Reference proteome</keyword>
<dbReference type="KEGG" id="agv:OJF2_77980"/>
<dbReference type="Proteomes" id="UP000324233">
    <property type="component" value="Chromosome"/>
</dbReference>
<reference evidence="1 2" key="1">
    <citation type="submission" date="2019-08" db="EMBL/GenBank/DDBJ databases">
        <title>Deep-cultivation of Planctomycetes and their phenomic and genomic characterization uncovers novel biology.</title>
        <authorList>
            <person name="Wiegand S."/>
            <person name="Jogler M."/>
            <person name="Boedeker C."/>
            <person name="Pinto D."/>
            <person name="Vollmers J."/>
            <person name="Rivas-Marin E."/>
            <person name="Kohn T."/>
            <person name="Peeters S.H."/>
            <person name="Heuer A."/>
            <person name="Rast P."/>
            <person name="Oberbeckmann S."/>
            <person name="Bunk B."/>
            <person name="Jeske O."/>
            <person name="Meyerdierks A."/>
            <person name="Storesund J.E."/>
            <person name="Kallscheuer N."/>
            <person name="Luecker S."/>
            <person name="Lage O.M."/>
            <person name="Pohl T."/>
            <person name="Merkel B.J."/>
            <person name="Hornburger P."/>
            <person name="Mueller R.-W."/>
            <person name="Bruemmer F."/>
            <person name="Labrenz M."/>
            <person name="Spormann A.M."/>
            <person name="Op den Camp H."/>
            <person name="Overmann J."/>
            <person name="Amann R."/>
            <person name="Jetten M.S.M."/>
            <person name="Mascher T."/>
            <person name="Medema M.H."/>
            <person name="Devos D.P."/>
            <person name="Kaster A.-K."/>
            <person name="Ovreas L."/>
            <person name="Rohde M."/>
            <person name="Galperin M.Y."/>
            <person name="Jogler C."/>
        </authorList>
    </citation>
    <scope>NUCLEOTIDE SEQUENCE [LARGE SCALE GENOMIC DNA]</scope>
    <source>
        <strain evidence="1 2">OJF2</strain>
    </source>
</reference>
<dbReference type="AlphaFoldDB" id="A0A5B9WEW0"/>
<name>A0A5B9WEW0_9BACT</name>
<evidence type="ECO:0000313" key="1">
    <source>
        <dbReference type="EMBL" id="QEH39186.1"/>
    </source>
</evidence>
<organism evidence="1 2">
    <name type="scientific">Aquisphaera giovannonii</name>
    <dbReference type="NCBI Taxonomy" id="406548"/>
    <lineage>
        <taxon>Bacteria</taxon>
        <taxon>Pseudomonadati</taxon>
        <taxon>Planctomycetota</taxon>
        <taxon>Planctomycetia</taxon>
        <taxon>Isosphaerales</taxon>
        <taxon>Isosphaeraceae</taxon>
        <taxon>Aquisphaera</taxon>
    </lineage>
</organism>
<gene>
    <name evidence="1" type="ORF">OJF2_77980</name>
</gene>
<dbReference type="EMBL" id="CP042997">
    <property type="protein sequence ID" value="QEH39186.1"/>
    <property type="molecule type" value="Genomic_DNA"/>
</dbReference>
<dbReference type="RefSeq" id="WP_148598527.1">
    <property type="nucleotide sequence ID" value="NZ_CP042997.1"/>
</dbReference>
<dbReference type="OrthoDB" id="9932800at2"/>
<accession>A0A5B9WEW0</accession>
<sequence length="93" mass="10485">MVSRRQPDPDASSPRWRRAHRGLLAECGVPDEVADSDRRWGYLLLHGDDHPGTGWDASWISPAKAARFLDHLLAGLPDESGCDLVRCLRRRLQ</sequence>
<evidence type="ECO:0000313" key="2">
    <source>
        <dbReference type="Proteomes" id="UP000324233"/>
    </source>
</evidence>